<evidence type="ECO:0000256" key="1">
    <source>
        <dbReference type="SAM" id="MobiDB-lite"/>
    </source>
</evidence>
<feature type="non-terminal residue" evidence="2">
    <location>
        <position position="380"/>
    </location>
</feature>
<name>A0A161M4E1_TRIIF</name>
<accession>A0A161M4E1</accession>
<sequence length="380" mass="44035">MAWQWQVKQDPALDHCDKPCMTCPKKSFFPRFKKVYIPAEVHSCKKKEKKMSWYEYFSYLLPDKMAAPKPPLRTCRKLLALRQDLCLDPQDWACCEMRCMKEPKEWYGQGVVHVIISNLPEVKPPPTVKPCSPPDHMIPRCVVAKKGMPPSKSKTCQVDYIYRKPYSDFIGFSLKTPPRKDKFVCRVKCFEELPKAHDKSVNLTCRWFAEFKDVECPRQMYTRYKDVSLTPCGDIKPIPASKDTSCTRVEVKKGVCGRQTLLRPRGVRNYSTRSGGKYTEEEILDAMNKAKPYLQPNKPSLNPESIMKRGGITPQRKEFFLPSIRPHRMPPSLGSRDNIKVPTTERERLPKTLSERFGKKRKPVNKEDTRSFSTSTVIFK</sequence>
<feature type="compositionally biased region" description="Basic and acidic residues" evidence="1">
    <location>
        <begin position="337"/>
        <end position="357"/>
    </location>
</feature>
<protein>
    <submittedName>
        <fullName evidence="2">Uncharacterized protein</fullName>
    </submittedName>
</protein>
<feature type="region of interest" description="Disordered" evidence="1">
    <location>
        <begin position="324"/>
        <end position="380"/>
    </location>
</feature>
<reference evidence="2" key="1">
    <citation type="submission" date="2016-04" db="EMBL/GenBank/DDBJ databases">
        <authorList>
            <person name="Calderon-Fernandez G.M.Sr."/>
        </authorList>
    </citation>
    <scope>NUCLEOTIDE SEQUENCE</scope>
    <source>
        <strain evidence="2">Int1</strain>
        <tissue evidence="2">Integument</tissue>
    </source>
</reference>
<organism evidence="2">
    <name type="scientific">Triatoma infestans</name>
    <name type="common">Assassin bug</name>
    <dbReference type="NCBI Taxonomy" id="30076"/>
    <lineage>
        <taxon>Eukaryota</taxon>
        <taxon>Metazoa</taxon>
        <taxon>Ecdysozoa</taxon>
        <taxon>Arthropoda</taxon>
        <taxon>Hexapoda</taxon>
        <taxon>Insecta</taxon>
        <taxon>Pterygota</taxon>
        <taxon>Neoptera</taxon>
        <taxon>Paraneoptera</taxon>
        <taxon>Hemiptera</taxon>
        <taxon>Heteroptera</taxon>
        <taxon>Panheteroptera</taxon>
        <taxon>Cimicomorpha</taxon>
        <taxon>Reduviidae</taxon>
        <taxon>Triatominae</taxon>
        <taxon>Triatoma</taxon>
    </lineage>
</organism>
<evidence type="ECO:0000313" key="2">
    <source>
        <dbReference type="EMBL" id="JAR99084.1"/>
    </source>
</evidence>
<reference evidence="2" key="2">
    <citation type="journal article" date="2017" name="J. Med. Entomol.">
        <title>Transcriptome Analysis of the Triatoma infestans (Hemiptera: Reduviidae) Integument.</title>
        <authorList>
            <person name="Calderon-Fernandez G.M."/>
            <person name="Moriconi D.E."/>
            <person name="Dulbecco A.B."/>
            <person name="Juarez M.P."/>
        </authorList>
    </citation>
    <scope>NUCLEOTIDE SEQUENCE</scope>
    <source>
        <strain evidence="2">Int1</strain>
        <tissue evidence="2">Integument</tissue>
    </source>
</reference>
<dbReference type="EMBL" id="GEMB01004182">
    <property type="protein sequence ID" value="JAR99084.1"/>
    <property type="molecule type" value="Transcribed_RNA"/>
</dbReference>
<proteinExistence type="predicted"/>
<feature type="compositionally biased region" description="Polar residues" evidence="1">
    <location>
        <begin position="371"/>
        <end position="380"/>
    </location>
</feature>
<dbReference type="AlphaFoldDB" id="A0A161M4E1"/>